<keyword evidence="2" id="KW-0472">Membrane</keyword>
<accession>A0ABR3IUR5</accession>
<feature type="region of interest" description="Disordered" evidence="1">
    <location>
        <begin position="287"/>
        <end position="312"/>
    </location>
</feature>
<keyword evidence="4" id="KW-1185">Reference proteome</keyword>
<evidence type="ECO:0000313" key="3">
    <source>
        <dbReference type="EMBL" id="KAL0947022.1"/>
    </source>
</evidence>
<feature type="transmembrane region" description="Helical" evidence="2">
    <location>
        <begin position="95"/>
        <end position="114"/>
    </location>
</feature>
<feature type="compositionally biased region" description="Low complexity" evidence="1">
    <location>
        <begin position="289"/>
        <end position="302"/>
    </location>
</feature>
<organism evidence="3 4">
    <name type="scientific">Hohenbuehelia grisea</name>
    <dbReference type="NCBI Taxonomy" id="104357"/>
    <lineage>
        <taxon>Eukaryota</taxon>
        <taxon>Fungi</taxon>
        <taxon>Dikarya</taxon>
        <taxon>Basidiomycota</taxon>
        <taxon>Agaricomycotina</taxon>
        <taxon>Agaricomycetes</taxon>
        <taxon>Agaricomycetidae</taxon>
        <taxon>Agaricales</taxon>
        <taxon>Pleurotineae</taxon>
        <taxon>Pleurotaceae</taxon>
        <taxon>Hohenbuehelia</taxon>
    </lineage>
</organism>
<evidence type="ECO:0000256" key="1">
    <source>
        <dbReference type="SAM" id="MobiDB-lite"/>
    </source>
</evidence>
<keyword evidence="2" id="KW-1133">Transmembrane helix</keyword>
<dbReference type="EMBL" id="JASNQZ010000015">
    <property type="protein sequence ID" value="KAL0947022.1"/>
    <property type="molecule type" value="Genomic_DNA"/>
</dbReference>
<gene>
    <name evidence="3" type="ORF">HGRIS_013166</name>
</gene>
<dbReference type="Proteomes" id="UP001556367">
    <property type="component" value="Unassembled WGS sequence"/>
</dbReference>
<feature type="transmembrane region" description="Helical" evidence="2">
    <location>
        <begin position="61"/>
        <end position="83"/>
    </location>
</feature>
<protein>
    <submittedName>
        <fullName evidence="3">Uncharacterized protein</fullName>
    </submittedName>
</protein>
<comment type="caution">
    <text evidence="3">The sequence shown here is derived from an EMBL/GenBank/DDBJ whole genome shotgun (WGS) entry which is preliminary data.</text>
</comment>
<evidence type="ECO:0000313" key="4">
    <source>
        <dbReference type="Proteomes" id="UP001556367"/>
    </source>
</evidence>
<keyword evidence="2" id="KW-0812">Transmembrane</keyword>
<proteinExistence type="predicted"/>
<name>A0ABR3IUR5_9AGAR</name>
<feature type="transmembrane region" description="Helical" evidence="2">
    <location>
        <begin position="134"/>
        <end position="153"/>
    </location>
</feature>
<feature type="transmembrane region" description="Helical" evidence="2">
    <location>
        <begin position="21"/>
        <end position="46"/>
    </location>
</feature>
<evidence type="ECO:0000256" key="2">
    <source>
        <dbReference type="SAM" id="Phobius"/>
    </source>
</evidence>
<sequence>MSSNSSSSAESWRWDIPHPVILIRFVFFALLAFLNFQVLVFAAWNISANVSSDIAAPSASIFYILSVTFLLFFILIGLVEFIHPETKTGQIKFEIGWSGAIAIFQTGITIALTVEGPTMSCQGNAPWNLCASASLLLPVAWAASLTLLTYFFALTIMSALHMQAYPNVWNCTVYTFPWFHQVGCSNKAGLKHFEEALRRPVKRSREDAWLSWNNGDLESAKNATEKFAEPPAWANNVKVRRGQDHPFGVKQDFKSASSVTSKDDDLPALPLPDLVYVPSSRYFENLADSRSASPSQRSQPVASFPPSVDNENAPIPLPRLSLWLRVNDPRDVNERTT</sequence>
<reference evidence="4" key="1">
    <citation type="submission" date="2024-06" db="EMBL/GenBank/DDBJ databases">
        <title>Multi-omics analyses provide insights into the biosynthesis of the anticancer antibiotic pleurotin in Hohenbuehelia grisea.</title>
        <authorList>
            <person name="Weaver J.A."/>
            <person name="Alberti F."/>
        </authorList>
    </citation>
    <scope>NUCLEOTIDE SEQUENCE [LARGE SCALE GENOMIC DNA]</scope>
    <source>
        <strain evidence="4">T-177</strain>
    </source>
</reference>